<feature type="transmembrane region" description="Helical" evidence="1">
    <location>
        <begin position="182"/>
        <end position="202"/>
    </location>
</feature>
<keyword evidence="1" id="KW-1133">Transmembrane helix</keyword>
<dbReference type="EMBL" id="JBHUMZ010000021">
    <property type="protein sequence ID" value="MFD2639084.1"/>
    <property type="molecule type" value="Genomic_DNA"/>
</dbReference>
<dbReference type="Proteomes" id="UP001597452">
    <property type="component" value="Unassembled WGS sequence"/>
</dbReference>
<evidence type="ECO:0000256" key="1">
    <source>
        <dbReference type="SAM" id="Phobius"/>
    </source>
</evidence>
<feature type="transmembrane region" description="Helical" evidence="1">
    <location>
        <begin position="115"/>
        <end position="139"/>
    </location>
</feature>
<name>A0ABW5QAP7_9BACI</name>
<sequence length="429" mass="48567">MCLYYIFQNFVNHPLVEAVYIVICLIVFILALIKLPVRAKMLTSFLFTSGVMIHFFYGNRTFELLDGITQNLALLSIILLAPLISIPLKQERIIERLVNNLKYVIDDYKRTYKSVFLLVFILSPILNMGSLRIVHSFIYDLKIPNRLLSKAYYNGFTPAILWSPFYASVGIVLVTADLSFQSYLPIGLSFATIQVLLAWMLFKGFSANVNSSKIKINGAFWLFVLYVFIILLLLVGLELLTGWSMLLLVSILCLSVPLIYQLIRFNSQEFLSEIKAYSRQVKSFSSMEVALFLSAGLFGSALLHTPIDDLLRNAILWSSEKSLVILFLFIILFVTVLAMVGIHQIVSVPIVLTVLLSLDLQMSMMSAAFMCIFTWMLSASISPLNALNIIISSCVRTNGIRVAYQWNGLYFITITSVAMIYVYVINVIY</sequence>
<protein>
    <submittedName>
        <fullName evidence="2">Uncharacterized protein</fullName>
    </submittedName>
</protein>
<feature type="transmembrane region" description="Helical" evidence="1">
    <location>
        <begin position="71"/>
        <end position="88"/>
    </location>
</feature>
<evidence type="ECO:0000313" key="3">
    <source>
        <dbReference type="Proteomes" id="UP001597452"/>
    </source>
</evidence>
<feature type="transmembrane region" description="Helical" evidence="1">
    <location>
        <begin position="41"/>
        <end position="59"/>
    </location>
</feature>
<organism evidence="2 3">
    <name type="scientific">Piscibacillus salipiscarius</name>
    <dbReference type="NCBI Taxonomy" id="299480"/>
    <lineage>
        <taxon>Bacteria</taxon>
        <taxon>Bacillati</taxon>
        <taxon>Bacillota</taxon>
        <taxon>Bacilli</taxon>
        <taxon>Bacillales</taxon>
        <taxon>Bacillaceae</taxon>
        <taxon>Piscibacillus</taxon>
    </lineage>
</organism>
<feature type="transmembrane region" description="Helical" evidence="1">
    <location>
        <begin position="151"/>
        <end position="176"/>
    </location>
</feature>
<feature type="transmembrane region" description="Helical" evidence="1">
    <location>
        <begin position="403"/>
        <end position="424"/>
    </location>
</feature>
<evidence type="ECO:0000313" key="2">
    <source>
        <dbReference type="EMBL" id="MFD2639084.1"/>
    </source>
</evidence>
<keyword evidence="1" id="KW-0812">Transmembrane</keyword>
<keyword evidence="1" id="KW-0472">Membrane</keyword>
<feature type="transmembrane region" description="Helical" evidence="1">
    <location>
        <begin position="214"/>
        <end position="237"/>
    </location>
</feature>
<feature type="transmembrane region" description="Helical" evidence="1">
    <location>
        <begin position="368"/>
        <end position="391"/>
    </location>
</feature>
<feature type="transmembrane region" description="Helical" evidence="1">
    <location>
        <begin position="284"/>
        <end position="303"/>
    </location>
</feature>
<comment type="caution">
    <text evidence="2">The sequence shown here is derived from an EMBL/GenBank/DDBJ whole genome shotgun (WGS) entry which is preliminary data.</text>
</comment>
<feature type="transmembrane region" description="Helical" evidence="1">
    <location>
        <begin position="323"/>
        <end position="356"/>
    </location>
</feature>
<feature type="transmembrane region" description="Helical" evidence="1">
    <location>
        <begin position="243"/>
        <end position="263"/>
    </location>
</feature>
<proteinExistence type="predicted"/>
<keyword evidence="3" id="KW-1185">Reference proteome</keyword>
<reference evidence="3" key="1">
    <citation type="journal article" date="2019" name="Int. J. Syst. Evol. Microbiol.">
        <title>The Global Catalogue of Microorganisms (GCM) 10K type strain sequencing project: providing services to taxonomists for standard genome sequencing and annotation.</title>
        <authorList>
            <consortium name="The Broad Institute Genomics Platform"/>
            <consortium name="The Broad Institute Genome Sequencing Center for Infectious Disease"/>
            <person name="Wu L."/>
            <person name="Ma J."/>
        </authorList>
    </citation>
    <scope>NUCLEOTIDE SEQUENCE [LARGE SCALE GENOMIC DNA]</scope>
    <source>
        <strain evidence="3">TISTR 1571</strain>
    </source>
</reference>
<accession>A0ABW5QAP7</accession>
<gene>
    <name evidence="2" type="ORF">ACFSW4_09435</name>
</gene>
<feature type="transmembrane region" description="Helical" evidence="1">
    <location>
        <begin position="15"/>
        <end position="35"/>
    </location>
</feature>